<dbReference type="AlphaFoldDB" id="A0A4C1UW51"/>
<comment type="caution">
    <text evidence="1">The sequence shown here is derived from an EMBL/GenBank/DDBJ whole genome shotgun (WGS) entry which is preliminary data.</text>
</comment>
<dbReference type="Proteomes" id="UP000299102">
    <property type="component" value="Unassembled WGS sequence"/>
</dbReference>
<evidence type="ECO:0000313" key="1">
    <source>
        <dbReference type="EMBL" id="GBP30713.1"/>
    </source>
</evidence>
<dbReference type="OrthoDB" id="7424347at2759"/>
<sequence length="174" mass="19997">MANHSQKRIQNLKNTHLNAERLRNKFIEVETLAEKHRPAIVVIPYQHQARDELKEALADESTIITRNLNLRMRALNHSRDAGLGVVIKKAINDGICSLKHTIALSKRANQGNAILDIAVITHQQIETQAKQIERVGSDHLLWLFTVKSEYNIEENKSRDTRIVFKDKEAYQQTM</sequence>
<name>A0A4C1UW51_EUMVA</name>
<protein>
    <submittedName>
        <fullName evidence="1">Uncharacterized protein</fullName>
    </submittedName>
</protein>
<proteinExistence type="predicted"/>
<accession>A0A4C1UW51</accession>
<gene>
    <name evidence="1" type="ORF">EVAR_75937_1</name>
</gene>
<evidence type="ECO:0000313" key="2">
    <source>
        <dbReference type="Proteomes" id="UP000299102"/>
    </source>
</evidence>
<reference evidence="1 2" key="1">
    <citation type="journal article" date="2019" name="Commun. Biol.">
        <title>The bagworm genome reveals a unique fibroin gene that provides high tensile strength.</title>
        <authorList>
            <person name="Kono N."/>
            <person name="Nakamura H."/>
            <person name="Ohtoshi R."/>
            <person name="Tomita M."/>
            <person name="Numata K."/>
            <person name="Arakawa K."/>
        </authorList>
    </citation>
    <scope>NUCLEOTIDE SEQUENCE [LARGE SCALE GENOMIC DNA]</scope>
</reference>
<keyword evidence="2" id="KW-1185">Reference proteome</keyword>
<organism evidence="1 2">
    <name type="scientific">Eumeta variegata</name>
    <name type="common">Bagworm moth</name>
    <name type="synonym">Eumeta japonica</name>
    <dbReference type="NCBI Taxonomy" id="151549"/>
    <lineage>
        <taxon>Eukaryota</taxon>
        <taxon>Metazoa</taxon>
        <taxon>Ecdysozoa</taxon>
        <taxon>Arthropoda</taxon>
        <taxon>Hexapoda</taxon>
        <taxon>Insecta</taxon>
        <taxon>Pterygota</taxon>
        <taxon>Neoptera</taxon>
        <taxon>Endopterygota</taxon>
        <taxon>Lepidoptera</taxon>
        <taxon>Glossata</taxon>
        <taxon>Ditrysia</taxon>
        <taxon>Tineoidea</taxon>
        <taxon>Psychidae</taxon>
        <taxon>Oiketicinae</taxon>
        <taxon>Eumeta</taxon>
    </lineage>
</organism>
<dbReference type="EMBL" id="BGZK01000236">
    <property type="protein sequence ID" value="GBP30713.1"/>
    <property type="molecule type" value="Genomic_DNA"/>
</dbReference>